<dbReference type="EMBL" id="JBJQOH010000004">
    <property type="protein sequence ID" value="KAL3687168.1"/>
    <property type="molecule type" value="Genomic_DNA"/>
</dbReference>
<name>A0ABD3H6P2_9MARC</name>
<accession>A0ABD3H6P2</accession>
<keyword evidence="2" id="KW-1185">Reference proteome</keyword>
<evidence type="ECO:0000313" key="1">
    <source>
        <dbReference type="EMBL" id="KAL3687168.1"/>
    </source>
</evidence>
<reference evidence="1 2" key="1">
    <citation type="submission" date="2024-09" db="EMBL/GenBank/DDBJ databases">
        <title>Chromosome-scale assembly of Riccia sorocarpa.</title>
        <authorList>
            <person name="Paukszto L."/>
        </authorList>
    </citation>
    <scope>NUCLEOTIDE SEQUENCE [LARGE SCALE GENOMIC DNA]</scope>
    <source>
        <strain evidence="1">LP-2024</strain>
        <tissue evidence="1">Aerial parts of the thallus</tissue>
    </source>
</reference>
<proteinExistence type="predicted"/>
<sequence>MEVRMSQRLRNMIPIGHATMATLSVKESLILMAMTLLSGFHRVFRVPLATVSWFKHQSSAWRDDDSSSNSSSASVSSCEDEAGFKMFSSEDDRNTGLLIPGLPDEVFERFVSHIEWKALELVRAAVVQDKLSSAFPTREVYRLNELVEGELRELRQDTEEYEQTELSW</sequence>
<evidence type="ECO:0000313" key="2">
    <source>
        <dbReference type="Proteomes" id="UP001633002"/>
    </source>
</evidence>
<organism evidence="1 2">
    <name type="scientific">Riccia sorocarpa</name>
    <dbReference type="NCBI Taxonomy" id="122646"/>
    <lineage>
        <taxon>Eukaryota</taxon>
        <taxon>Viridiplantae</taxon>
        <taxon>Streptophyta</taxon>
        <taxon>Embryophyta</taxon>
        <taxon>Marchantiophyta</taxon>
        <taxon>Marchantiopsida</taxon>
        <taxon>Marchantiidae</taxon>
        <taxon>Marchantiales</taxon>
        <taxon>Ricciaceae</taxon>
        <taxon>Riccia</taxon>
    </lineage>
</organism>
<comment type="caution">
    <text evidence="1">The sequence shown here is derived from an EMBL/GenBank/DDBJ whole genome shotgun (WGS) entry which is preliminary data.</text>
</comment>
<gene>
    <name evidence="1" type="ORF">R1sor_013477</name>
</gene>
<dbReference type="Proteomes" id="UP001633002">
    <property type="component" value="Unassembled WGS sequence"/>
</dbReference>
<protein>
    <submittedName>
        <fullName evidence="1">Uncharacterized protein</fullName>
    </submittedName>
</protein>
<dbReference type="AlphaFoldDB" id="A0ABD3H6P2"/>